<dbReference type="SUPFAM" id="SSF56281">
    <property type="entry name" value="Metallo-hydrolase/oxidoreductase"/>
    <property type="match status" value="1"/>
</dbReference>
<name>A0A9R1W4L4_LACSA</name>
<gene>
    <name evidence="4" type="ORF">LSAT_V11C300133400</name>
</gene>
<dbReference type="PANTHER" id="PTHR23240">
    <property type="entry name" value="DNA CROSS-LINK REPAIR PROTEIN PSO2/SNM1-RELATED"/>
    <property type="match status" value="1"/>
</dbReference>
<organism evidence="4 5">
    <name type="scientific">Lactuca sativa</name>
    <name type="common">Garden lettuce</name>
    <dbReference type="NCBI Taxonomy" id="4236"/>
    <lineage>
        <taxon>Eukaryota</taxon>
        <taxon>Viridiplantae</taxon>
        <taxon>Streptophyta</taxon>
        <taxon>Embryophyta</taxon>
        <taxon>Tracheophyta</taxon>
        <taxon>Spermatophyta</taxon>
        <taxon>Magnoliopsida</taxon>
        <taxon>eudicotyledons</taxon>
        <taxon>Gunneridae</taxon>
        <taxon>Pentapetalae</taxon>
        <taxon>asterids</taxon>
        <taxon>campanulids</taxon>
        <taxon>Asterales</taxon>
        <taxon>Asteraceae</taxon>
        <taxon>Cichorioideae</taxon>
        <taxon>Cichorieae</taxon>
        <taxon>Lactucinae</taxon>
        <taxon>Lactuca</taxon>
    </lineage>
</organism>
<dbReference type="PANTHER" id="PTHR23240:SF8">
    <property type="entry name" value="PROTEIN ARTEMIS"/>
    <property type="match status" value="1"/>
</dbReference>
<dbReference type="EMBL" id="NBSK02000003">
    <property type="protein sequence ID" value="KAJ0216045.1"/>
    <property type="molecule type" value="Genomic_DNA"/>
</dbReference>
<dbReference type="GO" id="GO:0005634">
    <property type="term" value="C:nucleus"/>
    <property type="evidence" value="ECO:0000318"/>
    <property type="project" value="GO_Central"/>
</dbReference>
<keyword evidence="1" id="KW-0540">Nuclease</keyword>
<comment type="caution">
    <text evidence="4">The sequence shown here is derived from an EMBL/GenBank/DDBJ whole genome shotgun (WGS) entry which is preliminary data.</text>
</comment>
<evidence type="ECO:0000313" key="4">
    <source>
        <dbReference type="EMBL" id="KAJ0216045.1"/>
    </source>
</evidence>
<dbReference type="GO" id="GO:0006303">
    <property type="term" value="P:double-strand break repair via nonhomologous end joining"/>
    <property type="evidence" value="ECO:0000318"/>
    <property type="project" value="GO_Central"/>
</dbReference>
<evidence type="ECO:0000256" key="1">
    <source>
        <dbReference type="ARBA" id="ARBA00022722"/>
    </source>
</evidence>
<accession>A0A9R1W4L4</accession>
<keyword evidence="3" id="KW-0269">Exonuclease</keyword>
<evidence type="ECO:0000256" key="3">
    <source>
        <dbReference type="ARBA" id="ARBA00022839"/>
    </source>
</evidence>
<dbReference type="InterPro" id="IPR036866">
    <property type="entry name" value="RibonucZ/Hydroxyglut_hydro"/>
</dbReference>
<dbReference type="Proteomes" id="UP000235145">
    <property type="component" value="Unassembled WGS sequence"/>
</dbReference>
<evidence type="ECO:0000313" key="5">
    <source>
        <dbReference type="Proteomes" id="UP000235145"/>
    </source>
</evidence>
<reference evidence="4 5" key="1">
    <citation type="journal article" date="2017" name="Nat. Commun.">
        <title>Genome assembly with in vitro proximity ligation data and whole-genome triplication in lettuce.</title>
        <authorList>
            <person name="Reyes-Chin-Wo S."/>
            <person name="Wang Z."/>
            <person name="Yang X."/>
            <person name="Kozik A."/>
            <person name="Arikit S."/>
            <person name="Song C."/>
            <person name="Xia L."/>
            <person name="Froenicke L."/>
            <person name="Lavelle D.O."/>
            <person name="Truco M.J."/>
            <person name="Xia R."/>
            <person name="Zhu S."/>
            <person name="Xu C."/>
            <person name="Xu H."/>
            <person name="Xu X."/>
            <person name="Cox K."/>
            <person name="Korf I."/>
            <person name="Meyers B.C."/>
            <person name="Michelmore R.W."/>
        </authorList>
    </citation>
    <scope>NUCLEOTIDE SEQUENCE [LARGE SCALE GENOMIC DNA]</scope>
    <source>
        <strain evidence="5">cv. Salinas</strain>
        <tissue evidence="4">Seedlings</tissue>
    </source>
</reference>
<dbReference type="Gene3D" id="3.60.15.10">
    <property type="entry name" value="Ribonuclease Z/Hydroxyacylglutathione hydrolase-like"/>
    <property type="match status" value="1"/>
</dbReference>
<evidence type="ECO:0008006" key="6">
    <source>
        <dbReference type="Google" id="ProtNLM"/>
    </source>
</evidence>
<protein>
    <recommendedName>
        <fullName evidence="6">Metallo-beta-lactamase domain-containing protein</fullName>
    </recommendedName>
</protein>
<proteinExistence type="predicted"/>
<dbReference type="GO" id="GO:0003684">
    <property type="term" value="F:damaged DNA binding"/>
    <property type="evidence" value="ECO:0000318"/>
    <property type="project" value="GO_Central"/>
</dbReference>
<keyword evidence="2" id="KW-0378">Hydrolase</keyword>
<dbReference type="AlphaFoldDB" id="A0A9R1W4L4"/>
<dbReference type="GO" id="GO:0036297">
    <property type="term" value="P:interstrand cross-link repair"/>
    <property type="evidence" value="ECO:0000318"/>
    <property type="project" value="GO_Central"/>
</dbReference>
<dbReference type="GO" id="GO:0035312">
    <property type="term" value="F:5'-3' DNA exonuclease activity"/>
    <property type="evidence" value="ECO:0000318"/>
    <property type="project" value="GO_Central"/>
</dbReference>
<sequence length="283" mass="31909">MKAEDFWPGGLVMADPLRGGNGNDPLSFLNMSPTVNRGEYRGKREQRGLLQQLPSGGRQKENDNRGVWVSSCVVKEWEKTEGAAALGSPETTNKHLWWGCFVAPQRQAKKKGVIILLQSIIKISVDRWAEGSQVYFLTHLHADHTDGLSSRWKKGPLFCSSITAKLFSPKFPSFDLSLLRVLEIGQWYSLSLVSLWFSMETRVEVIAIDANHCPGAVMYLFRGDFGNMLYTCDFRWKVSSKISEMGKNMLLSALNNHKVDTLYIDNTYCNPSYSFPSREVAAQ</sequence>
<evidence type="ECO:0000256" key="2">
    <source>
        <dbReference type="ARBA" id="ARBA00022801"/>
    </source>
</evidence>
<keyword evidence="5" id="KW-1185">Reference proteome</keyword>